<dbReference type="VEuPathDB" id="FungiDB:RhiirFUN_007209"/>
<reference evidence="3 4" key="2">
    <citation type="submission" date="2017-09" db="EMBL/GenBank/DDBJ databases">
        <title>Extensive intraspecific genome diversity in a model arbuscular mycorrhizal fungus.</title>
        <authorList>
            <person name="Chen E.C."/>
            <person name="Morin E."/>
            <person name="Beaudet D."/>
            <person name="Noel J."/>
            <person name="Ndikumana S."/>
            <person name="Charron P."/>
            <person name="St-Onge C."/>
            <person name="Giorgi J."/>
            <person name="Grigoriev I.V."/>
            <person name="Roux C."/>
            <person name="Martin F.M."/>
            <person name="Corradi N."/>
        </authorList>
    </citation>
    <scope>NUCLEOTIDE SEQUENCE [LARGE SCALE GENOMIC DNA]</scope>
    <source>
        <strain evidence="3 4">A5</strain>
    </source>
</reference>
<dbReference type="VEuPathDB" id="FungiDB:RhiirA1_518267"/>
<evidence type="ECO:0000313" key="4">
    <source>
        <dbReference type="Proteomes" id="UP000232722"/>
    </source>
</evidence>
<comment type="caution">
    <text evidence="3">The sequence shown here is derived from an EMBL/GenBank/DDBJ whole genome shotgun (WGS) entry which is preliminary data.</text>
</comment>
<feature type="transmembrane region" description="Helical" evidence="1">
    <location>
        <begin position="97"/>
        <end position="118"/>
    </location>
</feature>
<organism evidence="3 4">
    <name type="scientific">Rhizophagus irregularis</name>
    <dbReference type="NCBI Taxonomy" id="588596"/>
    <lineage>
        <taxon>Eukaryota</taxon>
        <taxon>Fungi</taxon>
        <taxon>Fungi incertae sedis</taxon>
        <taxon>Mucoromycota</taxon>
        <taxon>Glomeromycotina</taxon>
        <taxon>Glomeromycetes</taxon>
        <taxon>Glomerales</taxon>
        <taxon>Glomeraceae</taxon>
        <taxon>Rhizophagus</taxon>
    </lineage>
</organism>
<dbReference type="EMBL" id="LLXJ01000272">
    <property type="protein sequence ID" value="PKC12046.1"/>
    <property type="molecule type" value="Genomic_DNA"/>
</dbReference>
<keyword evidence="1" id="KW-0812">Transmembrane</keyword>
<keyword evidence="1" id="KW-1133">Transmembrane helix</keyword>
<evidence type="ECO:0000313" key="2">
    <source>
        <dbReference type="EMBL" id="PKC07530.1"/>
    </source>
</evidence>
<evidence type="ECO:0000256" key="1">
    <source>
        <dbReference type="SAM" id="Phobius"/>
    </source>
</evidence>
<keyword evidence="1" id="KW-0472">Membrane</keyword>
<dbReference type="Proteomes" id="UP000232722">
    <property type="component" value="Unassembled WGS sequence"/>
</dbReference>
<dbReference type="AlphaFoldDB" id="A0A2N0PZ42"/>
<gene>
    <name evidence="3" type="ORF">RhiirA5_412349</name>
    <name evidence="2" type="ORF">RhiirA5_418088</name>
</gene>
<dbReference type="EMBL" id="LLXJ01000632">
    <property type="protein sequence ID" value="PKC07530.1"/>
    <property type="molecule type" value="Genomic_DNA"/>
</dbReference>
<dbReference type="VEuPathDB" id="FungiDB:RhiirFUN_007211"/>
<accession>A0A2N0PZ42</accession>
<protein>
    <submittedName>
        <fullName evidence="3">Uncharacterized protein</fullName>
    </submittedName>
</protein>
<reference evidence="3 4" key="1">
    <citation type="submission" date="2016-04" db="EMBL/GenBank/DDBJ databases">
        <title>Genome analyses suggest a sexual origin of heterokaryosis in a supposedly ancient asexual fungus.</title>
        <authorList>
            <person name="Ropars J."/>
            <person name="Sedzielewska K."/>
            <person name="Noel J."/>
            <person name="Charron P."/>
            <person name="Farinelli L."/>
            <person name="Marton T."/>
            <person name="Kruger M."/>
            <person name="Pelin A."/>
            <person name="Brachmann A."/>
            <person name="Corradi N."/>
        </authorList>
    </citation>
    <scope>NUCLEOTIDE SEQUENCE [LARGE SCALE GENOMIC DNA]</scope>
    <source>
        <strain evidence="3 4">A5</strain>
    </source>
</reference>
<evidence type="ECO:0000313" key="3">
    <source>
        <dbReference type="EMBL" id="PKC12046.1"/>
    </source>
</evidence>
<dbReference type="VEuPathDB" id="FungiDB:FUN_005032"/>
<proteinExistence type="predicted"/>
<sequence>MVITTRKKHKQMLKEAEEIVVKKRSSVQEIADESENDSNYLYKSEILLEKSFITIQEINNNTIFEASISDFNIIINDEVEVNKQTLLKKERKPPSKIFNLMMIFFQKAVLLLSTTLVVDWAGVKLSKSILVKGRYKYLIDQQLEYLINYQRFRKKFGDEGLRKLFKEVDLWLEEPSRLFRSYTIFYFAELFKEEKVITSDIQLEEETWISLQEAQVEVFPKYDI</sequence>
<name>A0A2N0PZ42_9GLOM</name>